<evidence type="ECO:0000313" key="3">
    <source>
        <dbReference type="EMBL" id="CTQ72905.1"/>
    </source>
</evidence>
<evidence type="ECO:0000256" key="1">
    <source>
        <dbReference type="SAM" id="Phobius"/>
    </source>
</evidence>
<dbReference type="InterPro" id="IPR045535">
    <property type="entry name" value="ThsA_Macro"/>
</dbReference>
<name>A0A0M7ACQ9_9HYPH</name>
<evidence type="ECO:0000313" key="4">
    <source>
        <dbReference type="Proteomes" id="UP000053235"/>
    </source>
</evidence>
<dbReference type="EMBL" id="CXWD01000013">
    <property type="protein sequence ID" value="CTQ72905.1"/>
    <property type="molecule type" value="Genomic_DNA"/>
</dbReference>
<protein>
    <recommendedName>
        <fullName evidence="2">Thoeris protein ThsA Macro domain-containing protein</fullName>
    </recommendedName>
</protein>
<keyword evidence="4" id="KW-1185">Reference proteome</keyword>
<feature type="transmembrane region" description="Helical" evidence="1">
    <location>
        <begin position="45"/>
        <end position="66"/>
    </location>
</feature>
<organism evidence="3 4">
    <name type="scientific">Roseibium alexandrii</name>
    <dbReference type="NCBI Taxonomy" id="388408"/>
    <lineage>
        <taxon>Bacteria</taxon>
        <taxon>Pseudomonadati</taxon>
        <taxon>Pseudomonadota</taxon>
        <taxon>Alphaproteobacteria</taxon>
        <taxon>Hyphomicrobiales</taxon>
        <taxon>Stappiaceae</taxon>
        <taxon>Roseibium</taxon>
    </lineage>
</organism>
<sequence>MIIIWQLKRLMSNIGIWQSLFAPVGVGWTLTQIAIQMGYESILAPYLFLLWYLMPLGLIVGGYIYWPKRSSSKTLPNLDTEIEIRVGDIFSSKAPIVVTIPTTLETEFHSNAISEDSIQGQYTKKYCKDPSVLKLCLQKLVQDNNDFSTVKNFYSNGGDVRKYKPGEVLVIREFDRIAYCTTFASFNEHGTAQISQQEFYDLLPKMWMGIREKGEFGSVDVPLIGSRFARTGISRNKDILRELVYSLSVASADARLADKVTFFIRPSDFTRWGFSFEFIERLLLNVCDEHQQRMMENGSIGQPLDV</sequence>
<gene>
    <name evidence="3" type="ORF">LAX5112_03359</name>
</gene>
<dbReference type="Proteomes" id="UP000053235">
    <property type="component" value="Unassembled WGS sequence"/>
</dbReference>
<feature type="domain" description="Thoeris protein ThsA Macro" evidence="2">
    <location>
        <begin position="82"/>
        <end position="265"/>
    </location>
</feature>
<dbReference type="STRING" id="388408.LAX5112_03359"/>
<proteinExistence type="predicted"/>
<dbReference type="Pfam" id="PF20016">
    <property type="entry name" value="ThsA_Macro"/>
    <property type="match status" value="1"/>
</dbReference>
<reference evidence="4" key="1">
    <citation type="submission" date="2015-07" db="EMBL/GenBank/DDBJ databases">
        <authorList>
            <person name="Rodrigo-Torres Lidia"/>
            <person name="Arahal R.David."/>
        </authorList>
    </citation>
    <scope>NUCLEOTIDE SEQUENCE [LARGE SCALE GENOMIC DNA]</scope>
    <source>
        <strain evidence="4">CECT 5112</strain>
    </source>
</reference>
<dbReference type="AlphaFoldDB" id="A0A0M7ACQ9"/>
<accession>A0A0M7ACQ9</accession>
<keyword evidence="1" id="KW-0472">Membrane</keyword>
<keyword evidence="1" id="KW-1133">Transmembrane helix</keyword>
<evidence type="ECO:0000259" key="2">
    <source>
        <dbReference type="Pfam" id="PF20016"/>
    </source>
</evidence>
<feature type="transmembrane region" description="Helical" evidence="1">
    <location>
        <begin position="20"/>
        <end position="39"/>
    </location>
</feature>
<keyword evidence="1" id="KW-0812">Transmembrane</keyword>